<organism evidence="1 2">
    <name type="scientific">Natrialba asiatica (strain ATCC 700177 / DSM 12278 / JCM 9576 / FERM P-10747 / NBRC 102637 / 172P1)</name>
    <dbReference type="NCBI Taxonomy" id="29540"/>
    <lineage>
        <taxon>Archaea</taxon>
        <taxon>Methanobacteriati</taxon>
        <taxon>Methanobacteriota</taxon>
        <taxon>Stenosarchaea group</taxon>
        <taxon>Halobacteria</taxon>
        <taxon>Halobacteriales</taxon>
        <taxon>Natrialbaceae</taxon>
        <taxon>Natrialba</taxon>
    </lineage>
</organism>
<comment type="caution">
    <text evidence="1">The sequence shown here is derived from an EMBL/GenBank/DDBJ whole genome shotgun (WGS) entry which is preliminary data.</text>
</comment>
<keyword evidence="2" id="KW-1185">Reference proteome</keyword>
<dbReference type="STRING" id="29540.C481_03542"/>
<sequence length="76" mass="8157">MTRAAIENSDVTGASRAVFTAIESTTAQRELGTVRTQLPTGYAQLFDAGVKNGSWRSTGRRYPPRLLISKTGELAG</sequence>
<dbReference type="EMBL" id="AOIO01000011">
    <property type="protein sequence ID" value="ELZ04821.1"/>
    <property type="molecule type" value="Genomic_DNA"/>
</dbReference>
<accession>M0B1N4</accession>
<dbReference type="PATRIC" id="fig|29540.5.peg.713"/>
<dbReference type="Proteomes" id="UP000011554">
    <property type="component" value="Unassembled WGS sequence"/>
</dbReference>
<reference evidence="1 2" key="1">
    <citation type="journal article" date="2014" name="PLoS Genet.">
        <title>Phylogenetically driven sequencing of extremely halophilic archaea reveals strategies for static and dynamic osmo-response.</title>
        <authorList>
            <person name="Becker E.A."/>
            <person name="Seitzer P.M."/>
            <person name="Tritt A."/>
            <person name="Larsen D."/>
            <person name="Krusor M."/>
            <person name="Yao A.I."/>
            <person name="Wu D."/>
            <person name="Madern D."/>
            <person name="Eisen J.A."/>
            <person name="Darling A.E."/>
            <person name="Facciotti M.T."/>
        </authorList>
    </citation>
    <scope>NUCLEOTIDE SEQUENCE [LARGE SCALE GENOMIC DNA]</scope>
    <source>
        <strain evidence="1 2">DSM 12278</strain>
    </source>
</reference>
<protein>
    <submittedName>
        <fullName evidence="1">Uncharacterized protein</fullName>
    </submittedName>
</protein>
<evidence type="ECO:0000313" key="2">
    <source>
        <dbReference type="Proteomes" id="UP000011554"/>
    </source>
</evidence>
<gene>
    <name evidence="1" type="ORF">C481_03542</name>
</gene>
<evidence type="ECO:0000313" key="1">
    <source>
        <dbReference type="EMBL" id="ELZ04821.1"/>
    </source>
</evidence>
<name>M0B1N4_NATA1</name>
<dbReference type="AlphaFoldDB" id="M0B1N4"/>
<proteinExistence type="predicted"/>